<feature type="region of interest" description="Disordered" evidence="1">
    <location>
        <begin position="250"/>
        <end position="311"/>
    </location>
</feature>
<dbReference type="EMBL" id="MU250612">
    <property type="protein sequence ID" value="KAG7439160.1"/>
    <property type="molecule type" value="Genomic_DNA"/>
</dbReference>
<proteinExistence type="predicted"/>
<dbReference type="AlphaFoldDB" id="A0A9P8AKX6"/>
<evidence type="ECO:0000313" key="3">
    <source>
        <dbReference type="Proteomes" id="UP000812287"/>
    </source>
</evidence>
<evidence type="ECO:0000256" key="1">
    <source>
        <dbReference type="SAM" id="MobiDB-lite"/>
    </source>
</evidence>
<dbReference type="Proteomes" id="UP000812287">
    <property type="component" value="Unassembled WGS sequence"/>
</dbReference>
<dbReference type="RefSeq" id="XP_043032664.1">
    <property type="nucleotide sequence ID" value="XM_043178188.1"/>
</dbReference>
<reference evidence="2" key="1">
    <citation type="submission" date="2020-11" db="EMBL/GenBank/DDBJ databases">
        <title>Adaptations for nitrogen fixation in a non-lichenized fungal sporocarp promotes dispersal by wood-feeding termites.</title>
        <authorList>
            <consortium name="DOE Joint Genome Institute"/>
            <person name="Koch R.A."/>
            <person name="Yoon G."/>
            <person name="Arayal U."/>
            <person name="Lail K."/>
            <person name="Amirebrahimi M."/>
            <person name="Labutti K."/>
            <person name="Lipzen A."/>
            <person name="Riley R."/>
            <person name="Barry K."/>
            <person name="Henrissat B."/>
            <person name="Grigoriev I.V."/>
            <person name="Herr J.R."/>
            <person name="Aime M.C."/>
        </authorList>
    </citation>
    <scope>NUCLEOTIDE SEQUENCE</scope>
    <source>
        <strain evidence="2">MCA 3950</strain>
    </source>
</reference>
<dbReference type="OrthoDB" id="6105938at2759"/>
<accession>A0A9P8AKX6</accession>
<gene>
    <name evidence="2" type="ORF">BT62DRAFT_1014288</name>
</gene>
<comment type="caution">
    <text evidence="2">The sequence shown here is derived from an EMBL/GenBank/DDBJ whole genome shotgun (WGS) entry which is preliminary data.</text>
</comment>
<keyword evidence="3" id="KW-1185">Reference proteome</keyword>
<evidence type="ECO:0000313" key="2">
    <source>
        <dbReference type="EMBL" id="KAG7439160.1"/>
    </source>
</evidence>
<sequence>MGKDMSLGWKKVGSSGLSWFFSPFRYAEIYNEIDAQKLHCQWALKCSAVIGDGPRLGKSRRHMEETLRPEDQARPATMREEHLLSADANGIENRRLCLLGPLLLQVRARPVRAPKGRLFTGAKGASTEKPVLNAVTCKHEYWTYIGGRQYPPPNPSFPRINGPADPLACITNMNTNRNQLCSTNSNKTTRCDQTLWSIKHMRNHLDLSGRHPYRHTCRRGFLNNNSYKMPLFLSDYHHCCDEGDEEFQSSSALNQHDEQPSRHNCYYEEGDCERSPEGLEDAGSQGRAGEPGRGCRPRINRRGNSDVPGGGWYRDLASQETNATPAYTKSHCETDMTGVLVSIVSSLLSQCKGM</sequence>
<organism evidence="2 3">
    <name type="scientific">Guyanagaster necrorhizus</name>
    <dbReference type="NCBI Taxonomy" id="856835"/>
    <lineage>
        <taxon>Eukaryota</taxon>
        <taxon>Fungi</taxon>
        <taxon>Dikarya</taxon>
        <taxon>Basidiomycota</taxon>
        <taxon>Agaricomycotina</taxon>
        <taxon>Agaricomycetes</taxon>
        <taxon>Agaricomycetidae</taxon>
        <taxon>Agaricales</taxon>
        <taxon>Marasmiineae</taxon>
        <taxon>Physalacriaceae</taxon>
        <taxon>Guyanagaster</taxon>
    </lineage>
</organism>
<name>A0A9P8AKX6_9AGAR</name>
<protein>
    <submittedName>
        <fullName evidence="2">Uncharacterized protein</fullName>
    </submittedName>
</protein>
<dbReference type="GeneID" id="66100475"/>